<dbReference type="RefSeq" id="XP_035695715.1">
    <property type="nucleotide sequence ID" value="XM_035839822.1"/>
</dbReference>
<dbReference type="Gene3D" id="1.10.238.10">
    <property type="entry name" value="EF-hand"/>
    <property type="match status" value="1"/>
</dbReference>
<keyword evidence="3" id="KW-1185">Reference proteome</keyword>
<feature type="domain" description="EF-hand" evidence="2">
    <location>
        <begin position="22"/>
        <end position="57"/>
    </location>
</feature>
<dbReference type="OMA" id="YAMKHGQ"/>
<protein>
    <submittedName>
        <fullName evidence="4">EF-hand calcium-binding domain-containing protein 11-like isoform X1</fullName>
    </submittedName>
</protein>
<dbReference type="InterPro" id="IPR002048">
    <property type="entry name" value="EF_hand_dom"/>
</dbReference>
<dbReference type="SMART" id="SM00054">
    <property type="entry name" value="EFh"/>
    <property type="match status" value="3"/>
</dbReference>
<evidence type="ECO:0000313" key="4">
    <source>
        <dbReference type="RefSeq" id="XP_035695715.1"/>
    </source>
</evidence>
<reference evidence="4" key="2">
    <citation type="submission" date="2025-08" db="UniProtKB">
        <authorList>
            <consortium name="RefSeq"/>
        </authorList>
    </citation>
    <scope>IDENTIFICATION</scope>
    <source>
        <strain evidence="4">S238N-H82</strain>
        <tissue evidence="4">Testes</tissue>
    </source>
</reference>
<dbReference type="Pfam" id="PF13499">
    <property type="entry name" value="EF-hand_7"/>
    <property type="match status" value="1"/>
</dbReference>
<keyword evidence="1" id="KW-0677">Repeat</keyword>
<gene>
    <name evidence="4" type="primary">LOC118429338</name>
</gene>
<dbReference type="GO" id="GO:0005509">
    <property type="term" value="F:calcium ion binding"/>
    <property type="evidence" value="ECO:0007669"/>
    <property type="project" value="InterPro"/>
</dbReference>
<evidence type="ECO:0000259" key="2">
    <source>
        <dbReference type="PROSITE" id="PS50222"/>
    </source>
</evidence>
<evidence type="ECO:0000313" key="3">
    <source>
        <dbReference type="Proteomes" id="UP000001554"/>
    </source>
</evidence>
<reference evidence="3" key="1">
    <citation type="journal article" date="2020" name="Nat. Ecol. Evol.">
        <title>Deeply conserved synteny resolves early events in vertebrate evolution.</title>
        <authorList>
            <person name="Simakov O."/>
            <person name="Marletaz F."/>
            <person name="Yue J.X."/>
            <person name="O'Connell B."/>
            <person name="Jenkins J."/>
            <person name="Brandt A."/>
            <person name="Calef R."/>
            <person name="Tung C.H."/>
            <person name="Huang T.K."/>
            <person name="Schmutz J."/>
            <person name="Satoh N."/>
            <person name="Yu J.K."/>
            <person name="Putnam N.H."/>
            <person name="Green R.E."/>
            <person name="Rokhsar D.S."/>
        </authorList>
    </citation>
    <scope>NUCLEOTIDE SEQUENCE [LARGE SCALE GENOMIC DNA]</scope>
    <source>
        <strain evidence="3">S238N-H82</strain>
    </source>
</reference>
<name>A0A9J7M7L2_BRAFL</name>
<dbReference type="InterPro" id="IPR011992">
    <property type="entry name" value="EF-hand-dom_pair"/>
</dbReference>
<dbReference type="Proteomes" id="UP000001554">
    <property type="component" value="Chromosome 1"/>
</dbReference>
<dbReference type="FunFam" id="1.10.238.10:FF:000001">
    <property type="entry name" value="Calmodulin 1"/>
    <property type="match status" value="1"/>
</dbReference>
<organism evidence="3 4">
    <name type="scientific">Branchiostoma floridae</name>
    <name type="common">Florida lancelet</name>
    <name type="synonym">Amphioxus</name>
    <dbReference type="NCBI Taxonomy" id="7739"/>
    <lineage>
        <taxon>Eukaryota</taxon>
        <taxon>Metazoa</taxon>
        <taxon>Chordata</taxon>
        <taxon>Cephalochordata</taxon>
        <taxon>Leptocardii</taxon>
        <taxon>Amphioxiformes</taxon>
        <taxon>Branchiostomatidae</taxon>
        <taxon>Branchiostoma</taxon>
    </lineage>
</organism>
<evidence type="ECO:0000256" key="1">
    <source>
        <dbReference type="ARBA" id="ARBA00022737"/>
    </source>
</evidence>
<proteinExistence type="predicted"/>
<dbReference type="OrthoDB" id="26525at2759"/>
<dbReference type="GeneID" id="118429338"/>
<feature type="domain" description="EF-hand" evidence="2">
    <location>
        <begin position="97"/>
        <end position="132"/>
    </location>
</feature>
<dbReference type="CDD" id="cd00051">
    <property type="entry name" value="EFh"/>
    <property type="match status" value="1"/>
</dbReference>
<dbReference type="AlphaFoldDB" id="A0A9J7M7L2"/>
<sequence>MSASCFPFEQTIVAPPRGVTEQERRMIAAAFHEYDAGQKGYLNREDVKVATVSLFGYKPSKFEVDQVFKNATEVNGEHVLELDPFIKVMSSKMVAQDKDEEIRQVFLAFDTHCRGFLTLDDLLRACSQVAPHIPRHRMEAAFREVDSDGDSRVSYRDFEYMMKYSLDDRM</sequence>
<dbReference type="PANTHER" id="PTHR45917:SF12">
    <property type="entry name" value="CALMODULIN-ALPHA-LIKE"/>
    <property type="match status" value="1"/>
</dbReference>
<dbReference type="KEGG" id="bfo:118429338"/>
<dbReference type="InterPro" id="IPR043582">
    <property type="entry name" value="CaBP1/2/4/5"/>
</dbReference>
<dbReference type="PROSITE" id="PS50222">
    <property type="entry name" value="EF_HAND_2"/>
    <property type="match status" value="3"/>
</dbReference>
<dbReference type="PANTHER" id="PTHR45917">
    <property type="entry name" value="CALCIUM-BINDING PROTEIN 1-RELATED"/>
    <property type="match status" value="1"/>
</dbReference>
<dbReference type="SUPFAM" id="SSF47473">
    <property type="entry name" value="EF-hand"/>
    <property type="match status" value="1"/>
</dbReference>
<feature type="domain" description="EF-hand" evidence="2">
    <location>
        <begin position="133"/>
        <end position="168"/>
    </location>
</feature>
<accession>A0A9J7M7L2</accession>